<name>A0A1Z5RJS8_SORBI</name>
<evidence type="ECO:0000256" key="1">
    <source>
        <dbReference type="ARBA" id="ARBA00004370"/>
    </source>
</evidence>
<dbReference type="Proteomes" id="UP000000768">
    <property type="component" value="Chromosome 5"/>
</dbReference>
<evidence type="ECO:0000259" key="4">
    <source>
        <dbReference type="PROSITE" id="PS51778"/>
    </source>
</evidence>
<comment type="subcellular location">
    <subcellularLocation>
        <location evidence="1">Membrane</location>
    </subcellularLocation>
</comment>
<feature type="region of interest" description="Disordered" evidence="3">
    <location>
        <begin position="60"/>
        <end position="80"/>
    </location>
</feature>
<protein>
    <recommendedName>
        <fullName evidence="4">VASt domain-containing protein</fullName>
    </recommendedName>
</protein>
<dbReference type="InterPro" id="IPR031968">
    <property type="entry name" value="VASt"/>
</dbReference>
<evidence type="ECO:0000256" key="3">
    <source>
        <dbReference type="SAM" id="MobiDB-lite"/>
    </source>
</evidence>
<dbReference type="PANTHER" id="PTHR47666">
    <property type="entry name" value="PROTEIN VASCULAR ASSOCIATED DEATH 1, CHLOROPLASTIC"/>
    <property type="match status" value="1"/>
</dbReference>
<dbReference type="PANTHER" id="PTHR47666:SF1">
    <property type="entry name" value="PROTEIN VASCULAR ASSOCIATED DEATH 1, CHLOROPLASTIC"/>
    <property type="match status" value="1"/>
</dbReference>
<reference evidence="6" key="2">
    <citation type="journal article" date="2018" name="Plant J.">
        <title>The Sorghum bicolor reference genome: improved assembly, gene annotations, a transcriptome atlas, and signatures of genome organization.</title>
        <authorList>
            <person name="McCormick R.F."/>
            <person name="Truong S.K."/>
            <person name="Sreedasyam A."/>
            <person name="Jenkins J."/>
            <person name="Shu S."/>
            <person name="Sims D."/>
            <person name="Kennedy M."/>
            <person name="Amirebrahimi M."/>
            <person name="Weers B.D."/>
            <person name="McKinley B."/>
            <person name="Mattison A."/>
            <person name="Morishige D.T."/>
            <person name="Grimwood J."/>
            <person name="Schmutz J."/>
            <person name="Mullet J.E."/>
        </authorList>
    </citation>
    <scope>NUCLEOTIDE SEQUENCE [LARGE SCALE GENOMIC DNA]</scope>
    <source>
        <strain evidence="6">cv. BTx623</strain>
    </source>
</reference>
<accession>A0A1Z5RJS8</accession>
<dbReference type="EMBL" id="CM000764">
    <property type="protein sequence ID" value="OQU83917.1"/>
    <property type="molecule type" value="Genomic_DNA"/>
</dbReference>
<dbReference type="STRING" id="4558.A0A1Z5RJS8"/>
<dbReference type="PROSITE" id="PS51778">
    <property type="entry name" value="VAST"/>
    <property type="match status" value="1"/>
</dbReference>
<keyword evidence="6" id="KW-1185">Reference proteome</keyword>
<dbReference type="AlphaFoldDB" id="A0A1Z5RJS8"/>
<gene>
    <name evidence="5" type="ORF">SORBI_3005G198901</name>
</gene>
<dbReference type="Gramene" id="OQU83917">
    <property type="protein sequence ID" value="OQU83917"/>
    <property type="gene ID" value="SORBI_3005G198901"/>
</dbReference>
<dbReference type="GO" id="GO:0016020">
    <property type="term" value="C:membrane"/>
    <property type="evidence" value="ECO:0007669"/>
    <property type="project" value="UniProtKB-SubCell"/>
</dbReference>
<sequence length="80" mass="8742">MIQTSQSIGHAPYGDHFTVEGIWDVEQDSLDENCCDLRIYINVAFSKKTIFRGIPEMAGPNSAATSIGQVHKEPGFQVSG</sequence>
<dbReference type="Pfam" id="PF16016">
    <property type="entry name" value="VASt"/>
    <property type="match status" value="1"/>
</dbReference>
<proteinExistence type="predicted"/>
<feature type="domain" description="VASt" evidence="4">
    <location>
        <begin position="1"/>
        <end position="74"/>
    </location>
</feature>
<evidence type="ECO:0000256" key="2">
    <source>
        <dbReference type="ARBA" id="ARBA00023136"/>
    </source>
</evidence>
<dbReference type="InParanoid" id="A0A1Z5RJS8"/>
<organism evidence="5 6">
    <name type="scientific">Sorghum bicolor</name>
    <name type="common">Sorghum</name>
    <name type="synonym">Sorghum vulgare</name>
    <dbReference type="NCBI Taxonomy" id="4558"/>
    <lineage>
        <taxon>Eukaryota</taxon>
        <taxon>Viridiplantae</taxon>
        <taxon>Streptophyta</taxon>
        <taxon>Embryophyta</taxon>
        <taxon>Tracheophyta</taxon>
        <taxon>Spermatophyta</taxon>
        <taxon>Magnoliopsida</taxon>
        <taxon>Liliopsida</taxon>
        <taxon>Poales</taxon>
        <taxon>Poaceae</taxon>
        <taxon>PACMAD clade</taxon>
        <taxon>Panicoideae</taxon>
        <taxon>Andropogonodae</taxon>
        <taxon>Andropogoneae</taxon>
        <taxon>Sorghinae</taxon>
        <taxon>Sorghum</taxon>
    </lineage>
</organism>
<evidence type="ECO:0000313" key="6">
    <source>
        <dbReference type="Proteomes" id="UP000000768"/>
    </source>
</evidence>
<reference evidence="5 6" key="1">
    <citation type="journal article" date="2009" name="Nature">
        <title>The Sorghum bicolor genome and the diversification of grasses.</title>
        <authorList>
            <person name="Paterson A.H."/>
            <person name="Bowers J.E."/>
            <person name="Bruggmann R."/>
            <person name="Dubchak I."/>
            <person name="Grimwood J."/>
            <person name="Gundlach H."/>
            <person name="Haberer G."/>
            <person name="Hellsten U."/>
            <person name="Mitros T."/>
            <person name="Poliakov A."/>
            <person name="Schmutz J."/>
            <person name="Spannagl M."/>
            <person name="Tang H."/>
            <person name="Wang X."/>
            <person name="Wicker T."/>
            <person name="Bharti A.K."/>
            <person name="Chapman J."/>
            <person name="Feltus F.A."/>
            <person name="Gowik U."/>
            <person name="Grigoriev I.V."/>
            <person name="Lyons E."/>
            <person name="Maher C.A."/>
            <person name="Martis M."/>
            <person name="Narechania A."/>
            <person name="Otillar R.P."/>
            <person name="Penning B.W."/>
            <person name="Salamov A.A."/>
            <person name="Wang Y."/>
            <person name="Zhang L."/>
            <person name="Carpita N.C."/>
            <person name="Freeling M."/>
            <person name="Gingle A.R."/>
            <person name="Hash C.T."/>
            <person name="Keller B."/>
            <person name="Klein P."/>
            <person name="Kresovich S."/>
            <person name="McCann M.C."/>
            <person name="Ming R."/>
            <person name="Peterson D.G."/>
            <person name="Mehboob-ur-Rahman"/>
            <person name="Ware D."/>
            <person name="Westhoff P."/>
            <person name="Mayer K.F."/>
            <person name="Messing J."/>
            <person name="Rokhsar D.S."/>
        </authorList>
    </citation>
    <scope>NUCLEOTIDE SEQUENCE [LARGE SCALE GENOMIC DNA]</scope>
    <source>
        <strain evidence="6">cv. BTx623</strain>
    </source>
</reference>
<evidence type="ECO:0000313" key="5">
    <source>
        <dbReference type="EMBL" id="OQU83917.1"/>
    </source>
</evidence>
<keyword evidence="2" id="KW-0472">Membrane</keyword>